<sequence>MAKGLEEVLTDEDRRALRGSKFVLLPLSPPPSRTQPRFVFRLGFSVLL</sequence>
<evidence type="ECO:0000313" key="1">
    <source>
        <dbReference type="EMBL" id="DAD35879.1"/>
    </source>
</evidence>
<reference evidence="1 2" key="1">
    <citation type="journal article" date="2020" name="Mol. Biol. Evol.">
        <title>Distinct Expression and Methylation Patterns for Genes with Different Fates following a Single Whole-Genome Duplication in Flowering Plants.</title>
        <authorList>
            <person name="Shi T."/>
            <person name="Rahmani R.S."/>
            <person name="Gugger P.F."/>
            <person name="Wang M."/>
            <person name="Li H."/>
            <person name="Zhang Y."/>
            <person name="Li Z."/>
            <person name="Wang Q."/>
            <person name="Van de Peer Y."/>
            <person name="Marchal K."/>
            <person name="Chen J."/>
        </authorList>
    </citation>
    <scope>NUCLEOTIDE SEQUENCE [LARGE SCALE GENOMIC DNA]</scope>
    <source>
        <tissue evidence="1">Leaf</tissue>
    </source>
</reference>
<evidence type="ECO:0000313" key="2">
    <source>
        <dbReference type="Proteomes" id="UP000607653"/>
    </source>
</evidence>
<gene>
    <name evidence="1" type="ORF">HUJ06_006519</name>
</gene>
<name>A0A822YX15_NELNU</name>
<dbReference type="AlphaFoldDB" id="A0A822YX15"/>
<keyword evidence="2" id="KW-1185">Reference proteome</keyword>
<accession>A0A822YX15</accession>
<organism evidence="1 2">
    <name type="scientific">Nelumbo nucifera</name>
    <name type="common">Sacred lotus</name>
    <dbReference type="NCBI Taxonomy" id="4432"/>
    <lineage>
        <taxon>Eukaryota</taxon>
        <taxon>Viridiplantae</taxon>
        <taxon>Streptophyta</taxon>
        <taxon>Embryophyta</taxon>
        <taxon>Tracheophyta</taxon>
        <taxon>Spermatophyta</taxon>
        <taxon>Magnoliopsida</taxon>
        <taxon>Proteales</taxon>
        <taxon>Nelumbonaceae</taxon>
        <taxon>Nelumbo</taxon>
    </lineage>
</organism>
<dbReference type="Proteomes" id="UP000607653">
    <property type="component" value="Unassembled WGS sequence"/>
</dbReference>
<protein>
    <submittedName>
        <fullName evidence="1">Uncharacterized protein</fullName>
    </submittedName>
</protein>
<dbReference type="EMBL" id="DUZY01000004">
    <property type="protein sequence ID" value="DAD35879.1"/>
    <property type="molecule type" value="Genomic_DNA"/>
</dbReference>
<comment type="caution">
    <text evidence="1">The sequence shown here is derived from an EMBL/GenBank/DDBJ whole genome shotgun (WGS) entry which is preliminary data.</text>
</comment>
<proteinExistence type="predicted"/>